<dbReference type="AlphaFoldDB" id="W1PLM0"/>
<evidence type="ECO:0000313" key="1">
    <source>
        <dbReference type="EMBL" id="ERN08045.1"/>
    </source>
</evidence>
<dbReference type="EMBL" id="KI393609">
    <property type="protein sequence ID" value="ERN08045.1"/>
    <property type="molecule type" value="Genomic_DNA"/>
</dbReference>
<dbReference type="Gramene" id="ERN08045">
    <property type="protein sequence ID" value="ERN08045"/>
    <property type="gene ID" value="AMTR_s00012p00262420"/>
</dbReference>
<sequence length="104" mass="12003">MRRTQTLIREQTHECFLELRPLRQMLFPDTNVPPKAFKSVRCIRGSSEVYRTWVSWAWLLKFPCPCSGLWAGPLGCVRAARLHVKANMQCPTKPSKIFFRPGLG</sequence>
<reference evidence="2" key="1">
    <citation type="journal article" date="2013" name="Science">
        <title>The Amborella genome and the evolution of flowering plants.</title>
        <authorList>
            <consortium name="Amborella Genome Project"/>
        </authorList>
    </citation>
    <scope>NUCLEOTIDE SEQUENCE [LARGE SCALE GENOMIC DNA]</scope>
</reference>
<evidence type="ECO:0000313" key="2">
    <source>
        <dbReference type="Proteomes" id="UP000017836"/>
    </source>
</evidence>
<protein>
    <submittedName>
        <fullName evidence="1">Uncharacterized protein</fullName>
    </submittedName>
</protein>
<name>W1PLM0_AMBTC</name>
<keyword evidence="2" id="KW-1185">Reference proteome</keyword>
<dbReference type="Proteomes" id="UP000017836">
    <property type="component" value="Unassembled WGS sequence"/>
</dbReference>
<gene>
    <name evidence="1" type="ORF">AMTR_s00012p00262420</name>
</gene>
<accession>W1PLM0</accession>
<proteinExistence type="predicted"/>
<dbReference type="HOGENOM" id="CLU_2253693_0_0_1"/>
<organism evidence="1 2">
    <name type="scientific">Amborella trichopoda</name>
    <dbReference type="NCBI Taxonomy" id="13333"/>
    <lineage>
        <taxon>Eukaryota</taxon>
        <taxon>Viridiplantae</taxon>
        <taxon>Streptophyta</taxon>
        <taxon>Embryophyta</taxon>
        <taxon>Tracheophyta</taxon>
        <taxon>Spermatophyta</taxon>
        <taxon>Magnoliopsida</taxon>
        <taxon>Amborellales</taxon>
        <taxon>Amborellaceae</taxon>
        <taxon>Amborella</taxon>
    </lineage>
</organism>